<accession>A0A1J5TMT0</accession>
<comment type="caution">
    <text evidence="13">The sequence shown here is derived from an EMBL/GenBank/DDBJ whole genome shotgun (WGS) entry which is preliminary data.</text>
</comment>
<feature type="transmembrane region" description="Helical" evidence="12">
    <location>
        <begin position="138"/>
        <end position="161"/>
    </location>
</feature>
<evidence type="ECO:0000313" key="13">
    <source>
        <dbReference type="EMBL" id="OIR15012.1"/>
    </source>
</evidence>
<evidence type="ECO:0000256" key="1">
    <source>
        <dbReference type="ARBA" id="ARBA00004651"/>
    </source>
</evidence>
<evidence type="ECO:0000256" key="7">
    <source>
        <dbReference type="ARBA" id="ARBA00022989"/>
    </source>
</evidence>
<feature type="transmembrane region" description="Helical" evidence="12">
    <location>
        <begin position="78"/>
        <end position="97"/>
    </location>
</feature>
<comment type="subcellular location">
    <subcellularLocation>
        <location evidence="1">Cell membrane</location>
        <topology evidence="1">Multi-pass membrane protein</topology>
    </subcellularLocation>
</comment>
<organism evidence="13">
    <name type="scientific">mine drainage metagenome</name>
    <dbReference type="NCBI Taxonomy" id="410659"/>
    <lineage>
        <taxon>unclassified sequences</taxon>
        <taxon>metagenomes</taxon>
        <taxon>ecological metagenomes</taxon>
    </lineage>
</organism>
<feature type="transmembrane region" description="Helical" evidence="12">
    <location>
        <begin position="53"/>
        <end position="72"/>
    </location>
</feature>
<evidence type="ECO:0000256" key="6">
    <source>
        <dbReference type="ARBA" id="ARBA00022695"/>
    </source>
</evidence>
<keyword evidence="8" id="KW-0443">Lipid metabolism</keyword>
<evidence type="ECO:0000256" key="11">
    <source>
        <dbReference type="ARBA" id="ARBA00023264"/>
    </source>
</evidence>
<name>A0A1J5TMT0_9ZZZZ</name>
<feature type="transmembrane region" description="Helical" evidence="12">
    <location>
        <begin position="28"/>
        <end position="46"/>
    </location>
</feature>
<dbReference type="EC" id="2.7.7.41" evidence="13"/>
<proteinExistence type="predicted"/>
<keyword evidence="5 12" id="KW-0812">Transmembrane</keyword>
<dbReference type="GO" id="GO:0004605">
    <property type="term" value="F:phosphatidate cytidylyltransferase activity"/>
    <property type="evidence" value="ECO:0007669"/>
    <property type="project" value="UniProtKB-EC"/>
</dbReference>
<evidence type="ECO:0000256" key="8">
    <source>
        <dbReference type="ARBA" id="ARBA00023098"/>
    </source>
</evidence>
<keyword evidence="11" id="KW-1208">Phospholipid metabolism</keyword>
<dbReference type="AlphaFoldDB" id="A0A1J5TMT0"/>
<dbReference type="GO" id="GO:0005886">
    <property type="term" value="C:plasma membrane"/>
    <property type="evidence" value="ECO:0007669"/>
    <property type="project" value="UniProtKB-SubCell"/>
</dbReference>
<keyword evidence="6 13" id="KW-0548">Nucleotidyltransferase</keyword>
<keyword evidence="2" id="KW-1003">Cell membrane</keyword>
<dbReference type="EMBL" id="MLJW01000010">
    <property type="protein sequence ID" value="OIR15012.1"/>
    <property type="molecule type" value="Genomic_DNA"/>
</dbReference>
<evidence type="ECO:0000256" key="10">
    <source>
        <dbReference type="ARBA" id="ARBA00023209"/>
    </source>
</evidence>
<keyword evidence="7 12" id="KW-1133">Transmembrane helix</keyword>
<dbReference type="PANTHER" id="PTHR46382:SF1">
    <property type="entry name" value="PHOSPHATIDATE CYTIDYLYLTRANSFERASE"/>
    <property type="match status" value="1"/>
</dbReference>
<gene>
    <name evidence="13" type="primary">cdsA_3</name>
    <name evidence="13" type="ORF">GALL_41300</name>
</gene>
<feature type="transmembrane region" description="Helical" evidence="12">
    <location>
        <begin position="212"/>
        <end position="231"/>
    </location>
</feature>
<evidence type="ECO:0000256" key="12">
    <source>
        <dbReference type="SAM" id="Phobius"/>
    </source>
</evidence>
<keyword evidence="10" id="KW-0594">Phospholipid biosynthesis</keyword>
<dbReference type="Pfam" id="PF01148">
    <property type="entry name" value="CTP_transf_1"/>
    <property type="match status" value="1"/>
</dbReference>
<evidence type="ECO:0000256" key="4">
    <source>
        <dbReference type="ARBA" id="ARBA00022679"/>
    </source>
</evidence>
<evidence type="ECO:0000256" key="3">
    <source>
        <dbReference type="ARBA" id="ARBA00022516"/>
    </source>
</evidence>
<keyword evidence="3" id="KW-0444">Lipid biosynthesis</keyword>
<feature type="transmembrane region" description="Helical" evidence="12">
    <location>
        <begin position="109"/>
        <end position="132"/>
    </location>
</feature>
<protein>
    <submittedName>
        <fullName evidence="13">Phosphatidate cytidylyltransferase</fullName>
        <ecNumber evidence="13">2.7.7.41</ecNumber>
    </submittedName>
</protein>
<keyword evidence="9 12" id="KW-0472">Membrane</keyword>
<evidence type="ECO:0000256" key="2">
    <source>
        <dbReference type="ARBA" id="ARBA00022475"/>
    </source>
</evidence>
<evidence type="ECO:0000256" key="5">
    <source>
        <dbReference type="ARBA" id="ARBA00022692"/>
    </source>
</evidence>
<sequence>MAKRILSTLILWTIVVLCVRYFGSTGGIWLITLIAALTLREFFGLVERMGLHPFSRFAIAAGVVITLAPRYLSPHVPALDAGLLLALATVILAVRILGERGPENRVETLGWTLFGLFYVPYLLHYLSSIMMIEHPHPLTGLVLCVWLIAVSKFCDTGALLTGLAFGRHKMAPGISPKKTWEGALGGVCTSALVGAVLAWLCRSYLPPTLTPALGAAFAVPIALVTIVSDLVESVIKRRADIKDTGGTIPGIGGVFDLSDSLILSAPVGYALFKLFL</sequence>
<keyword evidence="4 13" id="KW-0808">Transferase</keyword>
<dbReference type="GO" id="GO:0016024">
    <property type="term" value="P:CDP-diacylglycerol biosynthetic process"/>
    <property type="evidence" value="ECO:0007669"/>
    <property type="project" value="TreeGrafter"/>
</dbReference>
<reference evidence="13" key="1">
    <citation type="submission" date="2016-10" db="EMBL/GenBank/DDBJ databases">
        <title>Sequence of Gallionella enrichment culture.</title>
        <authorList>
            <person name="Poehlein A."/>
            <person name="Muehling M."/>
            <person name="Daniel R."/>
        </authorList>
    </citation>
    <scope>NUCLEOTIDE SEQUENCE</scope>
</reference>
<evidence type="ECO:0000256" key="9">
    <source>
        <dbReference type="ARBA" id="ARBA00023136"/>
    </source>
</evidence>
<feature type="transmembrane region" description="Helical" evidence="12">
    <location>
        <begin position="182"/>
        <end position="200"/>
    </location>
</feature>
<dbReference type="PANTHER" id="PTHR46382">
    <property type="entry name" value="PHOSPHATIDATE CYTIDYLYLTRANSFERASE"/>
    <property type="match status" value="1"/>
</dbReference>